<dbReference type="Proteomes" id="UP000268313">
    <property type="component" value="Unassembled WGS sequence"/>
</dbReference>
<name>A0A3A8K6K4_9BACT</name>
<accession>A0A3A8K6K4</accession>
<feature type="region of interest" description="Disordered" evidence="1">
    <location>
        <begin position="281"/>
        <end position="304"/>
    </location>
</feature>
<evidence type="ECO:0000256" key="1">
    <source>
        <dbReference type="SAM" id="MobiDB-lite"/>
    </source>
</evidence>
<gene>
    <name evidence="2" type="ORF">D7X32_12895</name>
</gene>
<evidence type="ECO:0000313" key="3">
    <source>
        <dbReference type="Proteomes" id="UP000268313"/>
    </source>
</evidence>
<evidence type="ECO:0008006" key="4">
    <source>
        <dbReference type="Google" id="ProtNLM"/>
    </source>
</evidence>
<evidence type="ECO:0000313" key="2">
    <source>
        <dbReference type="EMBL" id="RKH03783.1"/>
    </source>
</evidence>
<feature type="compositionally biased region" description="Polar residues" evidence="1">
    <location>
        <begin position="1"/>
        <end position="12"/>
    </location>
</feature>
<keyword evidence="3" id="KW-1185">Reference proteome</keyword>
<feature type="region of interest" description="Disordered" evidence="1">
    <location>
        <begin position="1"/>
        <end position="71"/>
    </location>
</feature>
<dbReference type="AlphaFoldDB" id="A0A3A8K6K4"/>
<dbReference type="Gene3D" id="3.90.70.10">
    <property type="entry name" value="Cysteine proteinases"/>
    <property type="match status" value="1"/>
</dbReference>
<feature type="compositionally biased region" description="Low complexity" evidence="1">
    <location>
        <begin position="59"/>
        <end position="70"/>
    </location>
</feature>
<proteinExistence type="predicted"/>
<feature type="compositionally biased region" description="Polar residues" evidence="1">
    <location>
        <begin position="289"/>
        <end position="304"/>
    </location>
</feature>
<reference evidence="3" key="1">
    <citation type="submission" date="2018-09" db="EMBL/GenBank/DDBJ databases">
        <authorList>
            <person name="Livingstone P.G."/>
            <person name="Whitworth D.E."/>
        </authorList>
    </citation>
    <scope>NUCLEOTIDE SEQUENCE [LARGE SCALE GENOMIC DNA]</scope>
    <source>
        <strain evidence="3">CA043D</strain>
    </source>
</reference>
<protein>
    <recommendedName>
        <fullName evidence="4">Peptidase C39-like domain-containing protein</fullName>
    </recommendedName>
</protein>
<sequence>MFMNVTRPQNLPVSLPPEQAAAPQGNAQVQGPHAPEPVQEAEQATGFPQDRFEESPEVAGQWAAQAAGAGQPLGARPLELSQMEQVPSLTDAKSPGAKGWLQETPVLKQTDATNCGATAAAMLVRANGGGQGQTDAQLVQSLESRYSDSKGTTPDQMGQMLAGQGFEVTRGASNFDRDALNAALGSGKKAVALVDSNLIQPGASGNTPAGSAHWVEIDGKNAQGQYQIHDPASGSKYDVELQHLTQAMNSGWDSFNGGGMLIVNPQGGDAGALAAANANHSATLGDSSGIGSKNNSFGSRESGS</sequence>
<comment type="caution">
    <text evidence="2">The sequence shown here is derived from an EMBL/GenBank/DDBJ whole genome shotgun (WGS) entry which is preliminary data.</text>
</comment>
<dbReference type="EMBL" id="RAWE01000036">
    <property type="protein sequence ID" value="RKH03783.1"/>
    <property type="molecule type" value="Genomic_DNA"/>
</dbReference>
<organism evidence="2 3">
    <name type="scientific">Corallococcus carmarthensis</name>
    <dbReference type="NCBI Taxonomy" id="2316728"/>
    <lineage>
        <taxon>Bacteria</taxon>
        <taxon>Pseudomonadati</taxon>
        <taxon>Myxococcota</taxon>
        <taxon>Myxococcia</taxon>
        <taxon>Myxococcales</taxon>
        <taxon>Cystobacterineae</taxon>
        <taxon>Myxococcaceae</taxon>
        <taxon>Corallococcus</taxon>
    </lineage>
</organism>